<dbReference type="EMBL" id="AP014633">
    <property type="protein sequence ID" value="BAP55056.1"/>
    <property type="molecule type" value="Genomic_DNA"/>
</dbReference>
<proteinExistence type="predicted"/>
<dbReference type="SUPFAM" id="SSF52540">
    <property type="entry name" value="P-loop containing nucleoside triphosphate hydrolases"/>
    <property type="match status" value="1"/>
</dbReference>
<dbReference type="PANTHER" id="PTHR36978:SF4">
    <property type="entry name" value="P-LOOP CONTAINING NUCLEOSIDE TRIPHOSPHATE HYDROLASE PROTEIN"/>
    <property type="match status" value="1"/>
</dbReference>
<name>A0A090BUG3_9GAMM</name>
<reference evidence="1" key="1">
    <citation type="journal article" date="2014" name="ISME J.">
        <title>Ecophysiology of Thioploca ingrica as revealed by the complete genome sequence supplemented with proteomic evidence.</title>
        <authorList>
            <person name="Kojima H."/>
            <person name="Ogura Y."/>
            <person name="Yamamoto N."/>
            <person name="Togashi T."/>
            <person name="Mori H."/>
            <person name="Watanabe T."/>
            <person name="Nemoto F."/>
            <person name="Kurokawa K."/>
            <person name="Hayashi T."/>
            <person name="Fukui M."/>
        </authorList>
    </citation>
    <scope>NUCLEOTIDE SEQUENCE [LARGE SCALE GENOMIC DNA]</scope>
</reference>
<evidence type="ECO:0000313" key="1">
    <source>
        <dbReference type="EMBL" id="BAP55056.1"/>
    </source>
</evidence>
<evidence type="ECO:0008006" key="3">
    <source>
        <dbReference type="Google" id="ProtNLM"/>
    </source>
</evidence>
<dbReference type="PANTHER" id="PTHR36978">
    <property type="entry name" value="P-LOOP CONTAINING NUCLEOTIDE TRIPHOSPHATE HYDROLASE"/>
    <property type="match status" value="1"/>
</dbReference>
<dbReference type="AlphaFoldDB" id="A0A090BUG3"/>
<dbReference type="HOGENOM" id="CLU_959560_0_0_6"/>
<dbReference type="InterPro" id="IPR027417">
    <property type="entry name" value="P-loop_NTPase"/>
</dbReference>
<protein>
    <recommendedName>
        <fullName evidence="3">Sulfotransferase</fullName>
    </recommendedName>
</protein>
<sequence>MKFEQVIDKMHYWATPFYERIPLWLFPQRPLRFKAYCIGLPKTGTVSMHIIFSHQYRSAHEAESRFLINKILAFGHGKIDTNQFTQYVKHRDRRLGLEMDASHLNYFLLDILVKEFSEAKFILTMRDCYSWLDSQITHHIAHALWHDPWTKRPHRALSQLIHQAGKVVNYAKEEQVLADHGMYPLDNYFSWWTKRHTKVITTVPADRLLVVKTREINQSLAKIETFLGIEPHSLPTHIHGNKANQKLHLLSQIDRDFVEAKANLHCKELMDKYFPEINGYNRK</sequence>
<accession>A0A090BUG3</accession>
<dbReference type="Pfam" id="PF17784">
    <property type="entry name" value="Sulfotransfer_4"/>
    <property type="match status" value="1"/>
</dbReference>
<dbReference type="Proteomes" id="UP000031623">
    <property type="component" value="Chromosome"/>
</dbReference>
<organism evidence="1 2">
    <name type="scientific">Thioploca ingrica</name>
    <dbReference type="NCBI Taxonomy" id="40754"/>
    <lineage>
        <taxon>Bacteria</taxon>
        <taxon>Pseudomonadati</taxon>
        <taxon>Pseudomonadota</taxon>
        <taxon>Gammaproteobacteria</taxon>
        <taxon>Thiotrichales</taxon>
        <taxon>Thiotrichaceae</taxon>
        <taxon>Thioploca</taxon>
    </lineage>
</organism>
<gene>
    <name evidence="1" type="ORF">THII_0759</name>
</gene>
<dbReference type="OrthoDB" id="7855297at2"/>
<dbReference type="KEGG" id="tig:THII_0759"/>
<evidence type="ECO:0000313" key="2">
    <source>
        <dbReference type="Proteomes" id="UP000031623"/>
    </source>
</evidence>
<dbReference type="InterPro" id="IPR040632">
    <property type="entry name" value="Sulfotransfer_4"/>
</dbReference>
<dbReference type="Gene3D" id="3.40.50.300">
    <property type="entry name" value="P-loop containing nucleotide triphosphate hydrolases"/>
    <property type="match status" value="1"/>
</dbReference>
<keyword evidence="2" id="KW-1185">Reference proteome</keyword>